<gene>
    <name evidence="1" type="ORF">BACPEC_02377</name>
</gene>
<dbReference type="STRING" id="483218.BACPEC_02377"/>
<dbReference type="EMBL" id="ABVQ01000037">
    <property type="protein sequence ID" value="EEC55870.1"/>
    <property type="molecule type" value="Genomic_DNA"/>
</dbReference>
<keyword evidence="2" id="KW-1185">Reference proteome</keyword>
<evidence type="ECO:0000313" key="2">
    <source>
        <dbReference type="Proteomes" id="UP000003136"/>
    </source>
</evidence>
<reference evidence="1 2" key="1">
    <citation type="submission" date="2008-11" db="EMBL/GenBank/DDBJ databases">
        <title>Draft genome sequence of Bacteroides pectinophilus (ATCC 43243).</title>
        <authorList>
            <person name="Sudarsanam P."/>
            <person name="Ley R."/>
            <person name="Guruge J."/>
            <person name="Turnbaugh P.J."/>
            <person name="Mahowald M."/>
            <person name="Liep D."/>
            <person name="Gordon J."/>
        </authorList>
    </citation>
    <scope>NUCLEOTIDE SEQUENCE [LARGE SCALE GENOMIC DNA]</scope>
    <source>
        <strain evidence="1 2">ATCC 43243</strain>
    </source>
</reference>
<accession>B7AUH9</accession>
<organism evidence="1 2">
    <name type="scientific">[Bacteroides] pectinophilus ATCC 43243</name>
    <dbReference type="NCBI Taxonomy" id="483218"/>
    <lineage>
        <taxon>Bacteria</taxon>
        <taxon>Bacillati</taxon>
        <taxon>Bacillota</taxon>
        <taxon>Clostridia</taxon>
        <taxon>Eubacteriales</taxon>
    </lineage>
</organism>
<dbReference type="Proteomes" id="UP000003136">
    <property type="component" value="Unassembled WGS sequence"/>
</dbReference>
<comment type="caution">
    <text evidence="1">The sequence shown here is derived from an EMBL/GenBank/DDBJ whole genome shotgun (WGS) entry which is preliminary data.</text>
</comment>
<protein>
    <submittedName>
        <fullName evidence="1">Uncharacterized protein</fullName>
    </submittedName>
</protein>
<sequence length="40" mass="4537">MILLRVCEFMLAMFGRCKWYKCVEVGESACMDGAGNKQAF</sequence>
<name>B7AUH9_9FIRM</name>
<dbReference type="AlphaFoldDB" id="B7AUH9"/>
<dbReference type="HOGENOM" id="CLU_3285126_0_0_9"/>
<evidence type="ECO:0000313" key="1">
    <source>
        <dbReference type="EMBL" id="EEC55870.1"/>
    </source>
</evidence>
<proteinExistence type="predicted"/>
<reference evidence="1 2" key="2">
    <citation type="submission" date="2008-11" db="EMBL/GenBank/DDBJ databases">
        <authorList>
            <person name="Fulton L."/>
            <person name="Clifton S."/>
            <person name="Fulton B."/>
            <person name="Xu J."/>
            <person name="Minx P."/>
            <person name="Pepin K.H."/>
            <person name="Johnson M."/>
            <person name="Bhonagiri V."/>
            <person name="Nash W.E."/>
            <person name="Mardis E.R."/>
            <person name="Wilson R.K."/>
        </authorList>
    </citation>
    <scope>NUCLEOTIDE SEQUENCE [LARGE SCALE GENOMIC DNA]</scope>
    <source>
        <strain evidence="1 2">ATCC 43243</strain>
    </source>
</reference>